<evidence type="ECO:0000313" key="2">
    <source>
        <dbReference type="Proteomes" id="UP000525652"/>
    </source>
</evidence>
<keyword evidence="2" id="KW-1185">Reference proteome</keyword>
<dbReference type="Proteomes" id="UP000525652">
    <property type="component" value="Unassembled WGS sequence"/>
</dbReference>
<dbReference type="Pfam" id="PF20131">
    <property type="entry name" value="MC3"/>
    <property type="match status" value="1"/>
</dbReference>
<accession>A0A7X1AWG5</accession>
<name>A0A7X1AWG5_9BACT</name>
<gene>
    <name evidence="1" type="ORF">H5P30_05635</name>
</gene>
<proteinExistence type="predicted"/>
<sequence length="162" mass="17600">MIDVLFEQQVVQNPGLGAETIWYAVSEAYEVRNRAGGMPLLLAFVVLPLAFHKRSANALASKAKPGALYKAVASDREITLGLQERMQALSDRTLQSLSIGFSTGLLLLDSGEEPELIPGRKTPPVDHVTEEVKILLAAAKRVGQSIGELPKAQLTTHLNIRF</sequence>
<protein>
    <submittedName>
        <fullName evidence="1">Uncharacterized protein</fullName>
    </submittedName>
</protein>
<reference evidence="1 2" key="1">
    <citation type="submission" date="2020-07" db="EMBL/GenBank/DDBJ databases">
        <authorList>
            <person name="Feng X."/>
        </authorList>
    </citation>
    <scope>NUCLEOTIDE SEQUENCE [LARGE SCALE GENOMIC DNA]</scope>
    <source>
        <strain evidence="1 2">JCM14086</strain>
    </source>
</reference>
<comment type="caution">
    <text evidence="1">The sequence shown here is derived from an EMBL/GenBank/DDBJ whole genome shotgun (WGS) entry which is preliminary data.</text>
</comment>
<dbReference type="RefSeq" id="WP_185691975.1">
    <property type="nucleotide sequence ID" value="NZ_JACHVA010000051.1"/>
</dbReference>
<evidence type="ECO:0000313" key="1">
    <source>
        <dbReference type="EMBL" id="MBC2601253.1"/>
    </source>
</evidence>
<organism evidence="1 2">
    <name type="scientific">Puniceicoccus vermicola</name>
    <dbReference type="NCBI Taxonomy" id="388746"/>
    <lineage>
        <taxon>Bacteria</taxon>
        <taxon>Pseudomonadati</taxon>
        <taxon>Verrucomicrobiota</taxon>
        <taxon>Opitutia</taxon>
        <taxon>Puniceicoccales</taxon>
        <taxon>Puniceicoccaceae</taxon>
        <taxon>Puniceicoccus</taxon>
    </lineage>
</organism>
<dbReference type="EMBL" id="JACHVA010000051">
    <property type="protein sequence ID" value="MBC2601253.1"/>
    <property type="molecule type" value="Genomic_DNA"/>
</dbReference>
<dbReference type="AlphaFoldDB" id="A0A7X1AWG5"/>
<dbReference type="InterPro" id="IPR045390">
    <property type="entry name" value="ABC-3C_MC3"/>
</dbReference>